<organism evidence="2 3">
    <name type="scientific">Candidatus Litorirhabdus singularis</name>
    <dbReference type="NCBI Taxonomy" id="2518993"/>
    <lineage>
        <taxon>Bacteria</taxon>
        <taxon>Pseudomonadati</taxon>
        <taxon>Pseudomonadota</taxon>
        <taxon>Gammaproteobacteria</taxon>
        <taxon>Cellvibrionales</taxon>
        <taxon>Halieaceae</taxon>
        <taxon>Candidatus Litorirhabdus</taxon>
    </lineage>
</organism>
<dbReference type="Proteomes" id="UP001143362">
    <property type="component" value="Unassembled WGS sequence"/>
</dbReference>
<proteinExistence type="predicted"/>
<gene>
    <name evidence="2" type="ORF">EYC98_01225</name>
</gene>
<feature type="domain" description="SGNH hydrolase-type esterase" evidence="1">
    <location>
        <begin position="69"/>
        <end position="221"/>
    </location>
</feature>
<accession>A0ABT3TB02</accession>
<comment type="caution">
    <text evidence="2">The sequence shown here is derived from an EMBL/GenBank/DDBJ whole genome shotgun (WGS) entry which is preliminary data.</text>
</comment>
<dbReference type="PANTHER" id="PTHR30383">
    <property type="entry name" value="THIOESTERASE 1/PROTEASE 1/LYSOPHOSPHOLIPASE L1"/>
    <property type="match status" value="1"/>
</dbReference>
<dbReference type="Pfam" id="PF13472">
    <property type="entry name" value="Lipase_GDSL_2"/>
    <property type="match status" value="1"/>
</dbReference>
<reference evidence="2" key="1">
    <citation type="submission" date="2019-02" db="EMBL/GenBank/DDBJ databases">
        <authorList>
            <person name="Li S.-H."/>
        </authorList>
    </citation>
    <scope>NUCLEOTIDE SEQUENCE</scope>
    <source>
        <strain evidence="2">IMCC14734</strain>
    </source>
</reference>
<protein>
    <recommendedName>
        <fullName evidence="1">SGNH hydrolase-type esterase domain-containing protein</fullName>
    </recommendedName>
</protein>
<dbReference type="RefSeq" id="WP_279243478.1">
    <property type="nucleotide sequence ID" value="NZ_SHNN01000001.1"/>
</dbReference>
<dbReference type="Gene3D" id="3.40.50.1110">
    <property type="entry name" value="SGNH hydrolase"/>
    <property type="match status" value="1"/>
</dbReference>
<evidence type="ECO:0000313" key="3">
    <source>
        <dbReference type="Proteomes" id="UP001143362"/>
    </source>
</evidence>
<name>A0ABT3TB02_9GAMM</name>
<evidence type="ECO:0000313" key="2">
    <source>
        <dbReference type="EMBL" id="MCX2979476.1"/>
    </source>
</evidence>
<evidence type="ECO:0000259" key="1">
    <source>
        <dbReference type="Pfam" id="PF13472"/>
    </source>
</evidence>
<sequence length="233" mass="25551">MKKIVFLFVLALLSSVGVIGYSIATGMQKAASDDPRVWEDDIAALESSWADAPTGGIVFVGSSSIRLWHTLEADMAPLPVIQQGFGGARVNDVAHYLERLVLAYEPASVVIFIGTNDINVSDNPASAVPIISSTVENIVDRILLQDANTQIYYIAITPTIMSWDKWTEVQAANAAVRAMCQIGSRCEFIATADLFLDAAGEPNKKLYQFDGLHLSTEGYELWTRRIKPLLEMR</sequence>
<dbReference type="InterPro" id="IPR051532">
    <property type="entry name" value="Ester_Hydrolysis_Enzymes"/>
</dbReference>
<dbReference type="EMBL" id="SHNN01000001">
    <property type="protein sequence ID" value="MCX2979476.1"/>
    <property type="molecule type" value="Genomic_DNA"/>
</dbReference>
<dbReference type="SUPFAM" id="SSF52266">
    <property type="entry name" value="SGNH hydrolase"/>
    <property type="match status" value="1"/>
</dbReference>
<dbReference type="InterPro" id="IPR036514">
    <property type="entry name" value="SGNH_hydro_sf"/>
</dbReference>
<keyword evidence="3" id="KW-1185">Reference proteome</keyword>
<dbReference type="InterPro" id="IPR013830">
    <property type="entry name" value="SGNH_hydro"/>
</dbReference>